<name>A0ABN0J0L4_9LEPT</name>
<sequence>MPQIRELQKGFNPLPFQTKEETQNHSYYDCQENVSIHFLFKQRKKQVLLQVSERRDQCFNPLPFQTKEETLGHYQYGNFEIGFNPLPFQTKEETIRIIT</sequence>
<accession>A0ABN0J0L4</accession>
<reference evidence="1 2" key="1">
    <citation type="submission" date="2013-01" db="EMBL/GenBank/DDBJ databases">
        <authorList>
            <person name="Harkins D.M."/>
            <person name="Durkin A.S."/>
            <person name="Brinkac L.M."/>
            <person name="Haft D.H."/>
            <person name="Selengut J.D."/>
            <person name="Sanka R."/>
            <person name="DePew J."/>
            <person name="Purushe J."/>
            <person name="Whelen A.C."/>
            <person name="Vinetz J.M."/>
            <person name="Sutton G.G."/>
            <person name="Nierman W.C."/>
            <person name="Fouts D.E."/>
        </authorList>
    </citation>
    <scope>NUCLEOTIDE SEQUENCE [LARGE SCALE GENOMIC DNA]</scope>
    <source>
        <strain evidence="1 2">2007001578</strain>
    </source>
</reference>
<dbReference type="Proteomes" id="UP000012099">
    <property type="component" value="Unassembled WGS sequence"/>
</dbReference>
<organism evidence="1 2">
    <name type="scientific">Leptospira noguchii str. 2007001578</name>
    <dbReference type="NCBI Taxonomy" id="1049974"/>
    <lineage>
        <taxon>Bacteria</taxon>
        <taxon>Pseudomonadati</taxon>
        <taxon>Spirochaetota</taxon>
        <taxon>Spirochaetia</taxon>
        <taxon>Leptospirales</taxon>
        <taxon>Leptospiraceae</taxon>
        <taxon>Leptospira</taxon>
    </lineage>
</organism>
<proteinExistence type="predicted"/>
<gene>
    <name evidence="1" type="ORF">LEP1GSC035_1795</name>
</gene>
<keyword evidence="2" id="KW-1185">Reference proteome</keyword>
<protein>
    <submittedName>
        <fullName evidence="1">Uncharacterized protein</fullName>
    </submittedName>
</protein>
<evidence type="ECO:0000313" key="2">
    <source>
        <dbReference type="Proteomes" id="UP000012099"/>
    </source>
</evidence>
<dbReference type="EMBL" id="AHMH02000089">
    <property type="protein sequence ID" value="EMN00419.1"/>
    <property type="molecule type" value="Genomic_DNA"/>
</dbReference>
<comment type="caution">
    <text evidence="1">The sequence shown here is derived from an EMBL/GenBank/DDBJ whole genome shotgun (WGS) entry which is preliminary data.</text>
</comment>
<evidence type="ECO:0000313" key="1">
    <source>
        <dbReference type="EMBL" id="EMN00419.1"/>
    </source>
</evidence>